<evidence type="ECO:0000256" key="2">
    <source>
        <dbReference type="ARBA" id="ARBA00005845"/>
    </source>
</evidence>
<dbReference type="InterPro" id="IPR006843">
    <property type="entry name" value="PAP/fibrillin_dom"/>
</dbReference>
<protein>
    <recommendedName>
        <fullName evidence="6">Plastid lipid-associated protein/fibrillin conserved domain-containing protein</fullName>
    </recommendedName>
</protein>
<dbReference type="AlphaFoldDB" id="A0A8X8CEE9"/>
<evidence type="ECO:0000313" key="7">
    <source>
        <dbReference type="EMBL" id="KAG6759216.1"/>
    </source>
</evidence>
<organism evidence="7 8">
    <name type="scientific">Populus tomentosa</name>
    <name type="common">Chinese white poplar</name>
    <dbReference type="NCBI Taxonomy" id="118781"/>
    <lineage>
        <taxon>Eukaryota</taxon>
        <taxon>Viridiplantae</taxon>
        <taxon>Streptophyta</taxon>
        <taxon>Embryophyta</taxon>
        <taxon>Tracheophyta</taxon>
        <taxon>Spermatophyta</taxon>
        <taxon>Magnoliopsida</taxon>
        <taxon>eudicotyledons</taxon>
        <taxon>Gunneridae</taxon>
        <taxon>Pentapetalae</taxon>
        <taxon>rosids</taxon>
        <taxon>fabids</taxon>
        <taxon>Malpighiales</taxon>
        <taxon>Salicaceae</taxon>
        <taxon>Saliceae</taxon>
        <taxon>Populus</taxon>
    </lineage>
</organism>
<dbReference type="OrthoDB" id="203682at2759"/>
<evidence type="ECO:0000259" key="6">
    <source>
        <dbReference type="Pfam" id="PF04755"/>
    </source>
</evidence>
<evidence type="ECO:0000256" key="1">
    <source>
        <dbReference type="ARBA" id="ARBA00004474"/>
    </source>
</evidence>
<feature type="transmembrane region" description="Helical" evidence="5">
    <location>
        <begin position="57"/>
        <end position="75"/>
    </location>
</feature>
<comment type="subcellular location">
    <subcellularLocation>
        <location evidence="1">Plastid</location>
    </subcellularLocation>
</comment>
<evidence type="ECO:0000256" key="5">
    <source>
        <dbReference type="SAM" id="Phobius"/>
    </source>
</evidence>
<dbReference type="Proteomes" id="UP000886885">
    <property type="component" value="Chromosome 10A"/>
</dbReference>
<evidence type="ECO:0000256" key="3">
    <source>
        <dbReference type="ARBA" id="ARBA00022640"/>
    </source>
</evidence>
<sequence>MEAYICKCILTLGGSRPRPPTGRLLPIIKLDVSESFQLTFLLDAQATLTSCWPLTHFSLLYLVGLSLLLLFLLFLRARNQDECFEKTTGNLSHLPPLQVPRIPDAFRPPSDTGSGEVEVTYLDADTRVTRGDLRVFVIS</sequence>
<feature type="domain" description="Plastid lipid-associated protein/fibrillin conserved" evidence="6">
    <location>
        <begin position="83"/>
        <end position="138"/>
    </location>
</feature>
<keyword evidence="5" id="KW-0472">Membrane</keyword>
<name>A0A8X8CEE9_POPTO</name>
<gene>
    <name evidence="7" type="ORF">POTOM_035688</name>
</gene>
<comment type="similarity">
    <text evidence="2">Belongs to the PAP/fibrillin family.</text>
</comment>
<comment type="caution">
    <text evidence="7">The sequence shown here is derived from an EMBL/GenBank/DDBJ whole genome shotgun (WGS) entry which is preliminary data.</text>
</comment>
<keyword evidence="4" id="KW-0809">Transit peptide</keyword>
<keyword evidence="5" id="KW-0812">Transmembrane</keyword>
<evidence type="ECO:0000313" key="8">
    <source>
        <dbReference type="Proteomes" id="UP000886885"/>
    </source>
</evidence>
<dbReference type="GO" id="GO:0009536">
    <property type="term" value="C:plastid"/>
    <property type="evidence" value="ECO:0007669"/>
    <property type="project" value="UniProtKB-SubCell"/>
</dbReference>
<keyword evidence="3" id="KW-0934">Plastid</keyword>
<reference evidence="7" key="1">
    <citation type="journal article" date="2020" name="bioRxiv">
        <title>Hybrid origin of Populus tomentosa Carr. identified through genome sequencing and phylogenomic analysis.</title>
        <authorList>
            <person name="An X."/>
            <person name="Gao K."/>
            <person name="Chen Z."/>
            <person name="Li J."/>
            <person name="Yang X."/>
            <person name="Yang X."/>
            <person name="Zhou J."/>
            <person name="Guo T."/>
            <person name="Zhao T."/>
            <person name="Huang S."/>
            <person name="Miao D."/>
            <person name="Khan W.U."/>
            <person name="Rao P."/>
            <person name="Ye M."/>
            <person name="Lei B."/>
            <person name="Liao W."/>
            <person name="Wang J."/>
            <person name="Ji L."/>
            <person name="Li Y."/>
            <person name="Guo B."/>
            <person name="Mustafa N.S."/>
            <person name="Li S."/>
            <person name="Yun Q."/>
            <person name="Keller S.R."/>
            <person name="Mao J."/>
            <person name="Zhang R."/>
            <person name="Strauss S.H."/>
        </authorList>
    </citation>
    <scope>NUCLEOTIDE SEQUENCE</scope>
    <source>
        <strain evidence="7">GM15</strain>
        <tissue evidence="7">Leaf</tissue>
    </source>
</reference>
<proteinExistence type="inferred from homology"/>
<keyword evidence="8" id="KW-1185">Reference proteome</keyword>
<accession>A0A8X8CEE9</accession>
<keyword evidence="5" id="KW-1133">Transmembrane helix</keyword>
<dbReference type="EMBL" id="JAAWWB010000019">
    <property type="protein sequence ID" value="KAG6759216.1"/>
    <property type="molecule type" value="Genomic_DNA"/>
</dbReference>
<evidence type="ECO:0000256" key="4">
    <source>
        <dbReference type="ARBA" id="ARBA00022946"/>
    </source>
</evidence>
<dbReference type="Pfam" id="PF04755">
    <property type="entry name" value="PAP_fibrillin"/>
    <property type="match status" value="1"/>
</dbReference>